<dbReference type="AlphaFoldDB" id="A0A7S2GN54"/>
<feature type="compositionally biased region" description="Low complexity" evidence="1">
    <location>
        <begin position="143"/>
        <end position="164"/>
    </location>
</feature>
<feature type="region of interest" description="Disordered" evidence="1">
    <location>
        <begin position="1"/>
        <end position="76"/>
    </location>
</feature>
<name>A0A7S2GN54_9EUKA</name>
<reference evidence="2" key="1">
    <citation type="submission" date="2021-01" db="EMBL/GenBank/DDBJ databases">
        <authorList>
            <person name="Corre E."/>
            <person name="Pelletier E."/>
            <person name="Niang G."/>
            <person name="Scheremetjew M."/>
            <person name="Finn R."/>
            <person name="Kale V."/>
            <person name="Holt S."/>
            <person name="Cochrane G."/>
            <person name="Meng A."/>
            <person name="Brown T."/>
            <person name="Cohen L."/>
        </authorList>
    </citation>
    <scope>NUCLEOTIDE SEQUENCE</scope>
    <source>
        <strain evidence="2">UTEX LB 985</strain>
    </source>
</reference>
<proteinExistence type="predicted"/>
<feature type="region of interest" description="Disordered" evidence="1">
    <location>
        <begin position="99"/>
        <end position="179"/>
    </location>
</feature>
<dbReference type="EMBL" id="HBGU01034966">
    <property type="protein sequence ID" value="CAD9459517.1"/>
    <property type="molecule type" value="Transcribed_RNA"/>
</dbReference>
<evidence type="ECO:0000256" key="1">
    <source>
        <dbReference type="SAM" id="MobiDB-lite"/>
    </source>
</evidence>
<feature type="compositionally biased region" description="Low complexity" evidence="1">
    <location>
        <begin position="109"/>
        <end position="118"/>
    </location>
</feature>
<organism evidence="2">
    <name type="scientific">Haptolina brevifila</name>
    <dbReference type="NCBI Taxonomy" id="156173"/>
    <lineage>
        <taxon>Eukaryota</taxon>
        <taxon>Haptista</taxon>
        <taxon>Haptophyta</taxon>
        <taxon>Prymnesiophyceae</taxon>
        <taxon>Prymnesiales</taxon>
        <taxon>Prymnesiaceae</taxon>
        <taxon>Haptolina</taxon>
    </lineage>
</organism>
<gene>
    <name evidence="2" type="ORF">CBRE1094_LOCUS19115</name>
</gene>
<feature type="region of interest" description="Disordered" evidence="1">
    <location>
        <begin position="217"/>
        <end position="308"/>
    </location>
</feature>
<evidence type="ECO:0000313" key="2">
    <source>
        <dbReference type="EMBL" id="CAD9459517.1"/>
    </source>
</evidence>
<feature type="compositionally biased region" description="Polar residues" evidence="1">
    <location>
        <begin position="226"/>
        <end position="237"/>
    </location>
</feature>
<feature type="compositionally biased region" description="Low complexity" evidence="1">
    <location>
        <begin position="1"/>
        <end position="18"/>
    </location>
</feature>
<protein>
    <recommendedName>
        <fullName evidence="3">SHOCT domain-containing protein</fullName>
    </recommendedName>
</protein>
<sequence length="391" mass="40878">MVTSSPARMPAWRAEAPAWRPPDGRAETSGPSGISDLLDRIDGGRFSLRSLNPPPNNSDGKGNGKEGGGKQLARTASCASTLSCATMSDFTDSVTISPASSRSLLGAGPDLSPLQLPQLDDDDSEVVVATSCSTPSKGKTRDLAQIAGSSASAQLAGSSASLALEPPSTTLPESSKRRDTGLVAELRELEHLLHRGSLSEGEYAVAKAQLLGASAQDAATHDVPLPTSSTGTQTPMTQGGRRVQPPMRRKEAWSGRGVSSTHLFAPPQLTSPLQVSSPSRSSSCSPFASVSHAGELRPSPSSEGGHSFGHRAAMVDMALRLAQPNFRSTLPRWGTADGRYAWLLANEGATYNENPASGLTRVGPADYVSHKDHKGAMWGMGVRSHALWHTG</sequence>
<evidence type="ECO:0008006" key="3">
    <source>
        <dbReference type="Google" id="ProtNLM"/>
    </source>
</evidence>
<accession>A0A7S2GN54</accession>
<feature type="compositionally biased region" description="Low complexity" evidence="1">
    <location>
        <begin position="271"/>
        <end position="291"/>
    </location>
</feature>